<accession>A0A1G8XP34</accession>
<sequence length="345" mass="39063">MFIHQSYAYAMLRPLQQAIRAQGGEVCWFLATDEVDPGFLTADERRLMSVDEVREWQPHAVLVPGNVVPSFIPGIKVGVFHGFNSGKINSRGREDHFEIRGCFDLYCTQGPNTTAPFIELAKQHGFFDVVETGWANLDPLFTPCADNPYLDASDPRPTLLFCSTFSQKYSCAKKLVPQIEALRDSGKWRILVQFHPKMEQQVIDTYKGMQNDSLTFVETDNVIPLLQAADLMLCDTSSMLLMFLLQQKPVVTFNTQTPQPHLLNVTEPEQIAGALDLAHSHPAELMAAIETFSNQLHPYRDGRSTERVLVAVNNLIESGLGHLKSKPLNLIRRFKQRKSLGYWRW</sequence>
<gene>
    <name evidence="1" type="ORF">SAMN04488540_115100</name>
</gene>
<protein>
    <submittedName>
        <fullName evidence="1">CDP-glycerol glycerophosphotransferase, TagB/SpsB family</fullName>
    </submittedName>
</protein>
<evidence type="ECO:0000313" key="1">
    <source>
        <dbReference type="EMBL" id="SDJ92253.1"/>
    </source>
</evidence>
<proteinExistence type="predicted"/>
<dbReference type="SUPFAM" id="SSF53756">
    <property type="entry name" value="UDP-Glycosyltransferase/glycogen phosphorylase"/>
    <property type="match status" value="1"/>
</dbReference>
<dbReference type="OrthoDB" id="6212418at2"/>
<evidence type="ECO:0000313" key="2">
    <source>
        <dbReference type="Proteomes" id="UP000199527"/>
    </source>
</evidence>
<keyword evidence="2" id="KW-1185">Reference proteome</keyword>
<dbReference type="GO" id="GO:0016740">
    <property type="term" value="F:transferase activity"/>
    <property type="evidence" value="ECO:0007669"/>
    <property type="project" value="UniProtKB-KW"/>
</dbReference>
<dbReference type="AlphaFoldDB" id="A0A1G8XP34"/>
<dbReference type="Proteomes" id="UP000199527">
    <property type="component" value="Unassembled WGS sequence"/>
</dbReference>
<keyword evidence="1" id="KW-0808">Transferase</keyword>
<reference evidence="2" key="1">
    <citation type="submission" date="2016-10" db="EMBL/GenBank/DDBJ databases">
        <authorList>
            <person name="Varghese N."/>
            <person name="Submissions S."/>
        </authorList>
    </citation>
    <scope>NUCLEOTIDE SEQUENCE [LARGE SCALE GENOMIC DNA]</scope>
    <source>
        <strain evidence="2">DSM 23317</strain>
    </source>
</reference>
<organism evidence="1 2">
    <name type="scientific">Ferrimonas sediminum</name>
    <dbReference type="NCBI Taxonomy" id="718193"/>
    <lineage>
        <taxon>Bacteria</taxon>
        <taxon>Pseudomonadati</taxon>
        <taxon>Pseudomonadota</taxon>
        <taxon>Gammaproteobacteria</taxon>
        <taxon>Alteromonadales</taxon>
        <taxon>Ferrimonadaceae</taxon>
        <taxon>Ferrimonas</taxon>
    </lineage>
</organism>
<dbReference type="PIRSF" id="PIRSF028458">
    <property type="entry name" value="UCP028458_glyceroPtfrase"/>
    <property type="match status" value="1"/>
</dbReference>
<dbReference type="InterPro" id="IPR016886">
    <property type="entry name" value="UCP028458_glyceroPtfrase"/>
</dbReference>
<dbReference type="RefSeq" id="WP_090367079.1">
    <property type="nucleotide sequence ID" value="NZ_FNEM01000015.1"/>
</dbReference>
<dbReference type="InterPro" id="IPR043148">
    <property type="entry name" value="TagF_C"/>
</dbReference>
<dbReference type="EMBL" id="FNEM01000015">
    <property type="protein sequence ID" value="SDJ92253.1"/>
    <property type="molecule type" value="Genomic_DNA"/>
</dbReference>
<dbReference type="Gene3D" id="3.40.50.12580">
    <property type="match status" value="1"/>
</dbReference>
<name>A0A1G8XP34_9GAMM</name>